<dbReference type="KEGG" id="cbr:CBG_00154"/>
<accession>A0AAE9CVR1</accession>
<dbReference type="Proteomes" id="UP000827892">
    <property type="component" value="Chromosome X"/>
</dbReference>
<organism evidence="1 2">
    <name type="scientific">Caenorhabditis briggsae</name>
    <dbReference type="NCBI Taxonomy" id="6238"/>
    <lineage>
        <taxon>Eukaryota</taxon>
        <taxon>Metazoa</taxon>
        <taxon>Ecdysozoa</taxon>
        <taxon>Nematoda</taxon>
        <taxon>Chromadorea</taxon>
        <taxon>Rhabditida</taxon>
        <taxon>Rhabditina</taxon>
        <taxon>Rhabditomorpha</taxon>
        <taxon>Rhabditoidea</taxon>
        <taxon>Rhabditidae</taxon>
        <taxon>Peloderinae</taxon>
        <taxon>Caenorhabditis</taxon>
    </lineage>
</organism>
<evidence type="ECO:0000313" key="1">
    <source>
        <dbReference type="EMBL" id="ULT83566.1"/>
    </source>
</evidence>
<sequence>MNPPPQLPRATDWINVFGTANNFPESQIMHNRLEAHHFHFMRTVVAADGGSADRLAKLDRLIALNLTLARLGEKPLCHADLVVMCHTAMEINKLKAELIAAGAKPQE</sequence>
<dbReference type="AlphaFoldDB" id="A0AAE9CVR1"/>
<proteinExistence type="predicted"/>
<name>A0AAE9CVR1_CAEBR</name>
<gene>
    <name evidence="1" type="ORF">L3Y34_012656</name>
</gene>
<reference evidence="1 2" key="1">
    <citation type="submission" date="2022-05" db="EMBL/GenBank/DDBJ databases">
        <title>Chromosome-level reference genomes for two strains of Caenorhabditis briggsae: an improved platform for comparative genomics.</title>
        <authorList>
            <person name="Stevens L."/>
            <person name="Andersen E.C."/>
        </authorList>
    </citation>
    <scope>NUCLEOTIDE SEQUENCE [LARGE SCALE GENOMIC DNA]</scope>
    <source>
        <strain evidence="1">QX1410_ONT</strain>
        <tissue evidence="1">Whole-organism</tissue>
    </source>
</reference>
<evidence type="ECO:0000313" key="2">
    <source>
        <dbReference type="Proteomes" id="UP000827892"/>
    </source>
</evidence>
<protein>
    <submittedName>
        <fullName evidence="1">Uncharacterized protein</fullName>
    </submittedName>
</protein>
<dbReference type="EMBL" id="CP090896">
    <property type="protein sequence ID" value="ULT83566.1"/>
    <property type="molecule type" value="Genomic_DNA"/>
</dbReference>